<dbReference type="InterPro" id="IPR045863">
    <property type="entry name" value="CorA_TM1_TM2"/>
</dbReference>
<dbReference type="Proteomes" id="UP001198893">
    <property type="component" value="Unassembled WGS sequence"/>
</dbReference>
<dbReference type="InterPro" id="IPR002523">
    <property type="entry name" value="MgTranspt_CorA/ZnTranspt_ZntB"/>
</dbReference>
<dbReference type="InterPro" id="IPR045861">
    <property type="entry name" value="CorA_cytoplasmic_dom"/>
</dbReference>
<evidence type="ECO:0000256" key="2">
    <source>
        <dbReference type="ARBA" id="ARBA00009765"/>
    </source>
</evidence>
<organism evidence="7 8">
    <name type="scientific">Roseburia amylophila</name>
    <dbReference type="NCBI Taxonomy" id="2981794"/>
    <lineage>
        <taxon>Bacteria</taxon>
        <taxon>Bacillati</taxon>
        <taxon>Bacillota</taxon>
        <taxon>Clostridia</taxon>
        <taxon>Lachnospirales</taxon>
        <taxon>Lachnospiraceae</taxon>
        <taxon>Roseburia</taxon>
    </lineage>
</organism>
<evidence type="ECO:0000256" key="1">
    <source>
        <dbReference type="ARBA" id="ARBA00004141"/>
    </source>
</evidence>
<dbReference type="GO" id="GO:0016020">
    <property type="term" value="C:membrane"/>
    <property type="evidence" value="ECO:0007669"/>
    <property type="project" value="UniProtKB-SubCell"/>
</dbReference>
<comment type="caution">
    <text evidence="7">The sequence shown here is derived from an EMBL/GenBank/DDBJ whole genome shotgun (WGS) entry which is preliminary data.</text>
</comment>
<dbReference type="EMBL" id="JAJEQW010000009">
    <property type="protein sequence ID" value="MCC2242408.1"/>
    <property type="molecule type" value="Genomic_DNA"/>
</dbReference>
<keyword evidence="3 6" id="KW-0812">Transmembrane</keyword>
<sequence>MIKYYCSEQNRITEIESPGEDCWISLVNPTEAEVAAMVNQYGIDADAMRSALDTDERSRIETDENYTMVLVNIPNIETHNDKELYDTIPLSIFVVKKAVITVSLEKTPILEAFANGTVRDFNPAMRSRFVLQILYRTSSLFLQYLRSIDRQSEIVENKLHKSTQNRELIELLKLEKSLVYFTTALRSNEVVLEKLFKNDNIKKYQEDEELLEDVIVENKQAIEMANIYSGILSGMMDAFASVISNNLNVVMKVLAIITAVLSVPTMIFSAYGMNVAAKGMPFAESPYGFVIIVLIAVVCSLIVALIFAKTKMFK</sequence>
<evidence type="ECO:0000256" key="3">
    <source>
        <dbReference type="ARBA" id="ARBA00022692"/>
    </source>
</evidence>
<dbReference type="Gene3D" id="3.30.460.20">
    <property type="entry name" value="CorA soluble domain-like"/>
    <property type="match status" value="1"/>
</dbReference>
<dbReference type="Pfam" id="PF01544">
    <property type="entry name" value="CorA"/>
    <property type="match status" value="1"/>
</dbReference>
<accession>A0AAW4WJB2</accession>
<dbReference type="CDD" id="cd12827">
    <property type="entry name" value="EcCorA_ZntB-like_u2"/>
    <property type="match status" value="1"/>
</dbReference>
<evidence type="ECO:0000256" key="5">
    <source>
        <dbReference type="ARBA" id="ARBA00023136"/>
    </source>
</evidence>
<dbReference type="RefSeq" id="WP_118172983.1">
    <property type="nucleotide sequence ID" value="NZ_JAJEQW010000009.1"/>
</dbReference>
<gene>
    <name evidence="7" type="ORF">LKD47_08885</name>
</gene>
<keyword evidence="5 6" id="KW-0472">Membrane</keyword>
<evidence type="ECO:0000313" key="7">
    <source>
        <dbReference type="EMBL" id="MCC2242408.1"/>
    </source>
</evidence>
<dbReference type="PANTHER" id="PTHR47891:SF2">
    <property type="entry name" value="MAGNESIUM AND COBALT TRANSPORTER"/>
    <property type="match status" value="1"/>
</dbReference>
<evidence type="ECO:0000313" key="8">
    <source>
        <dbReference type="Proteomes" id="UP001198893"/>
    </source>
</evidence>
<keyword evidence="4 6" id="KW-1133">Transmembrane helix</keyword>
<comment type="subcellular location">
    <subcellularLocation>
        <location evidence="1">Membrane</location>
        <topology evidence="1">Multi-pass membrane protein</topology>
    </subcellularLocation>
</comment>
<dbReference type="SUPFAM" id="SSF144083">
    <property type="entry name" value="Magnesium transport protein CorA, transmembrane region"/>
    <property type="match status" value="1"/>
</dbReference>
<reference evidence="7" key="1">
    <citation type="submission" date="2021-10" db="EMBL/GenBank/DDBJ databases">
        <title>Anaerobic single-cell dispensing facilitates the cultivation of human gut bacteria.</title>
        <authorList>
            <person name="Afrizal A."/>
        </authorList>
    </citation>
    <scope>NUCLEOTIDE SEQUENCE</scope>
    <source>
        <strain evidence="7">CLA-AA-H204</strain>
    </source>
</reference>
<comment type="similarity">
    <text evidence="2">Belongs to the CorA metal ion transporter (MIT) (TC 1.A.35) family.</text>
</comment>
<protein>
    <submittedName>
        <fullName evidence="7">Magnesium transporter CorA family protein</fullName>
    </submittedName>
</protein>
<dbReference type="Gene3D" id="1.20.58.340">
    <property type="entry name" value="Magnesium transport protein CorA, transmembrane region"/>
    <property type="match status" value="2"/>
</dbReference>
<dbReference type="GO" id="GO:0046873">
    <property type="term" value="F:metal ion transmembrane transporter activity"/>
    <property type="evidence" value="ECO:0007669"/>
    <property type="project" value="InterPro"/>
</dbReference>
<evidence type="ECO:0000256" key="4">
    <source>
        <dbReference type="ARBA" id="ARBA00022989"/>
    </source>
</evidence>
<feature type="transmembrane region" description="Helical" evidence="6">
    <location>
        <begin position="285"/>
        <end position="308"/>
    </location>
</feature>
<dbReference type="AlphaFoldDB" id="A0AAW4WJB2"/>
<dbReference type="PANTHER" id="PTHR47891">
    <property type="entry name" value="TRANSPORTER-RELATED"/>
    <property type="match status" value="1"/>
</dbReference>
<proteinExistence type="inferred from homology"/>
<feature type="transmembrane region" description="Helical" evidence="6">
    <location>
        <begin position="253"/>
        <end position="273"/>
    </location>
</feature>
<name>A0AAW4WJB2_9FIRM</name>
<dbReference type="InterPro" id="IPR047199">
    <property type="entry name" value="CorA-like"/>
</dbReference>
<evidence type="ECO:0000256" key="6">
    <source>
        <dbReference type="SAM" id="Phobius"/>
    </source>
</evidence>
<dbReference type="SUPFAM" id="SSF143865">
    <property type="entry name" value="CorA soluble domain-like"/>
    <property type="match status" value="1"/>
</dbReference>